<dbReference type="EMBL" id="LKCN02000027">
    <property type="protein sequence ID" value="RCI07506.1"/>
    <property type="molecule type" value="Genomic_DNA"/>
</dbReference>
<accession>A0A367KZB9</accession>
<organism evidence="1 2">
    <name type="scientific">Ophiocordyceps polyrhachis-furcata BCC 54312</name>
    <dbReference type="NCBI Taxonomy" id="1330021"/>
    <lineage>
        <taxon>Eukaryota</taxon>
        <taxon>Fungi</taxon>
        <taxon>Dikarya</taxon>
        <taxon>Ascomycota</taxon>
        <taxon>Pezizomycotina</taxon>
        <taxon>Sordariomycetes</taxon>
        <taxon>Hypocreomycetidae</taxon>
        <taxon>Hypocreales</taxon>
        <taxon>Ophiocordycipitaceae</taxon>
        <taxon>Ophiocordyceps</taxon>
    </lineage>
</organism>
<evidence type="ECO:0000313" key="2">
    <source>
        <dbReference type="Proteomes" id="UP000253664"/>
    </source>
</evidence>
<keyword evidence="2" id="KW-1185">Reference proteome</keyword>
<sequence length="70" mass="7964">MNFIQNVLKFARSLDHTSLKHETHLSITPPGTLVQLYYSRRTVVELLHSSLLCRELLLILLCELRAASCG</sequence>
<proteinExistence type="predicted"/>
<gene>
    <name evidence="1" type="ORF">L249_8335</name>
</gene>
<evidence type="ECO:0000313" key="1">
    <source>
        <dbReference type="EMBL" id="RCI07506.1"/>
    </source>
</evidence>
<dbReference type="AlphaFoldDB" id="A0A367KZB9"/>
<reference evidence="1 2" key="1">
    <citation type="journal article" date="2015" name="BMC Genomics">
        <title>Insights from the genome of Ophiocordyceps polyrhachis-furcata to pathogenicity and host specificity in insect fungi.</title>
        <authorList>
            <person name="Wichadakul D."/>
            <person name="Kobmoo N."/>
            <person name="Ingsriswang S."/>
            <person name="Tangphatsornruang S."/>
            <person name="Chantasingh D."/>
            <person name="Luangsa-ard J.J."/>
            <person name="Eurwilaichitr L."/>
        </authorList>
    </citation>
    <scope>NUCLEOTIDE SEQUENCE [LARGE SCALE GENOMIC DNA]</scope>
    <source>
        <strain evidence="1 2">BCC 54312</strain>
    </source>
</reference>
<name>A0A367KZB9_9HYPO</name>
<dbReference type="Proteomes" id="UP000253664">
    <property type="component" value="Unassembled WGS sequence"/>
</dbReference>
<comment type="caution">
    <text evidence="1">The sequence shown here is derived from an EMBL/GenBank/DDBJ whole genome shotgun (WGS) entry which is preliminary data.</text>
</comment>
<protein>
    <submittedName>
        <fullName evidence="1">Uncharacterized protein</fullName>
    </submittedName>
</protein>